<organism evidence="3 4">
    <name type="scientific">Dysgonomonas alginatilytica</name>
    <dbReference type="NCBI Taxonomy" id="1605892"/>
    <lineage>
        <taxon>Bacteria</taxon>
        <taxon>Pseudomonadati</taxon>
        <taxon>Bacteroidota</taxon>
        <taxon>Bacteroidia</taxon>
        <taxon>Bacteroidales</taxon>
        <taxon>Dysgonomonadaceae</taxon>
        <taxon>Dysgonomonas</taxon>
    </lineage>
</organism>
<protein>
    <recommendedName>
        <fullName evidence="5">Secreted protein</fullName>
    </recommendedName>
</protein>
<evidence type="ECO:0000256" key="1">
    <source>
        <dbReference type="SAM" id="MobiDB-lite"/>
    </source>
</evidence>
<keyword evidence="4" id="KW-1185">Reference proteome</keyword>
<accession>A0A2V3PMV1</accession>
<dbReference type="AlphaFoldDB" id="A0A2V3PMV1"/>
<reference evidence="3 4" key="1">
    <citation type="submission" date="2018-03" db="EMBL/GenBank/DDBJ databases">
        <title>Genomic Encyclopedia of Archaeal and Bacterial Type Strains, Phase II (KMG-II): from individual species to whole genera.</title>
        <authorList>
            <person name="Goeker M."/>
        </authorList>
    </citation>
    <scope>NUCLEOTIDE SEQUENCE [LARGE SCALE GENOMIC DNA]</scope>
    <source>
        <strain evidence="3 4">DSM 100214</strain>
    </source>
</reference>
<evidence type="ECO:0000256" key="2">
    <source>
        <dbReference type="SAM" id="SignalP"/>
    </source>
</evidence>
<evidence type="ECO:0000313" key="3">
    <source>
        <dbReference type="EMBL" id="PXV62246.1"/>
    </source>
</evidence>
<feature type="compositionally biased region" description="Polar residues" evidence="1">
    <location>
        <begin position="43"/>
        <end position="67"/>
    </location>
</feature>
<comment type="caution">
    <text evidence="3">The sequence shown here is derived from an EMBL/GenBank/DDBJ whole genome shotgun (WGS) entry which is preliminary data.</text>
</comment>
<dbReference type="OrthoDB" id="999152at2"/>
<evidence type="ECO:0000313" key="4">
    <source>
        <dbReference type="Proteomes" id="UP000247973"/>
    </source>
</evidence>
<name>A0A2V3PMV1_9BACT</name>
<evidence type="ECO:0008006" key="5">
    <source>
        <dbReference type="Google" id="ProtNLM"/>
    </source>
</evidence>
<sequence length="67" mass="7228">MKIKYLLLAIVFLGCITMSLTSCSEGDEMRQGSTEESGDPDSSVRSTESLSTTEANDSITSPDFTKD</sequence>
<proteinExistence type="predicted"/>
<dbReference type="PROSITE" id="PS51257">
    <property type="entry name" value="PROKAR_LIPOPROTEIN"/>
    <property type="match status" value="1"/>
</dbReference>
<gene>
    <name evidence="3" type="ORF">CLV62_12169</name>
</gene>
<feature type="region of interest" description="Disordered" evidence="1">
    <location>
        <begin position="24"/>
        <end position="67"/>
    </location>
</feature>
<keyword evidence="2" id="KW-0732">Signal</keyword>
<dbReference type="EMBL" id="QICL01000021">
    <property type="protein sequence ID" value="PXV62246.1"/>
    <property type="molecule type" value="Genomic_DNA"/>
</dbReference>
<dbReference type="RefSeq" id="WP_110311591.1">
    <property type="nucleotide sequence ID" value="NZ_QICL01000021.1"/>
</dbReference>
<feature type="chain" id="PRO_5015962999" description="Secreted protein" evidence="2">
    <location>
        <begin position="25"/>
        <end position="67"/>
    </location>
</feature>
<dbReference type="Proteomes" id="UP000247973">
    <property type="component" value="Unassembled WGS sequence"/>
</dbReference>
<feature type="signal peptide" evidence="2">
    <location>
        <begin position="1"/>
        <end position="24"/>
    </location>
</feature>